<evidence type="ECO:0000256" key="1">
    <source>
        <dbReference type="SAM" id="Phobius"/>
    </source>
</evidence>
<name>A0A1I7XI74_HETBA</name>
<feature type="transmembrane region" description="Helical" evidence="1">
    <location>
        <begin position="57"/>
        <end position="80"/>
    </location>
</feature>
<sequence length="106" mass="11818">MTITVFNFTKEDFVVNQLWYTVAMQIGGIITAPVNFSGILVILFCATNELKGYRWHLLVYQICCTCSDIMLNFGVFPTVYSPFPAGSVDGFLFSVFNVDKLAQVVG</sequence>
<evidence type="ECO:0000313" key="2">
    <source>
        <dbReference type="Proteomes" id="UP000095283"/>
    </source>
</evidence>
<reference evidence="3" key="1">
    <citation type="submission" date="2016-11" db="UniProtKB">
        <authorList>
            <consortium name="WormBaseParasite"/>
        </authorList>
    </citation>
    <scope>IDENTIFICATION</scope>
</reference>
<dbReference type="Proteomes" id="UP000095283">
    <property type="component" value="Unplaced"/>
</dbReference>
<keyword evidence="1" id="KW-0472">Membrane</keyword>
<feature type="transmembrane region" description="Helical" evidence="1">
    <location>
        <begin position="18"/>
        <end position="45"/>
    </location>
</feature>
<dbReference type="WBParaSite" id="Hba_17191">
    <property type="protein sequence ID" value="Hba_17191"/>
    <property type="gene ID" value="Hba_17191"/>
</dbReference>
<evidence type="ECO:0000313" key="3">
    <source>
        <dbReference type="WBParaSite" id="Hba_17191"/>
    </source>
</evidence>
<proteinExistence type="predicted"/>
<keyword evidence="2" id="KW-1185">Reference proteome</keyword>
<dbReference type="InterPro" id="IPR019429">
    <property type="entry name" value="7TM_GPCR_serpentine_rcpt_Sri"/>
</dbReference>
<accession>A0A1I7XI74</accession>
<keyword evidence="1" id="KW-0812">Transmembrane</keyword>
<organism evidence="2 3">
    <name type="scientific">Heterorhabditis bacteriophora</name>
    <name type="common">Entomopathogenic nematode worm</name>
    <dbReference type="NCBI Taxonomy" id="37862"/>
    <lineage>
        <taxon>Eukaryota</taxon>
        <taxon>Metazoa</taxon>
        <taxon>Ecdysozoa</taxon>
        <taxon>Nematoda</taxon>
        <taxon>Chromadorea</taxon>
        <taxon>Rhabditida</taxon>
        <taxon>Rhabditina</taxon>
        <taxon>Rhabditomorpha</taxon>
        <taxon>Strongyloidea</taxon>
        <taxon>Heterorhabditidae</taxon>
        <taxon>Heterorhabditis</taxon>
    </lineage>
</organism>
<dbReference type="AlphaFoldDB" id="A0A1I7XI74"/>
<protein>
    <submittedName>
        <fullName evidence="3">7TM_GPCR_Srx domain-containing protein</fullName>
    </submittedName>
</protein>
<dbReference type="Pfam" id="PF10327">
    <property type="entry name" value="7TM_GPCR_Sri"/>
    <property type="match status" value="1"/>
</dbReference>
<keyword evidence="1" id="KW-1133">Transmembrane helix</keyword>